<dbReference type="PANTHER" id="PTHR10579:SF43">
    <property type="entry name" value="ZINC FINGER (C3HC4-TYPE RING FINGER) FAMILY PROTEIN"/>
    <property type="match status" value="1"/>
</dbReference>
<dbReference type="RefSeq" id="XP_005773066.1">
    <property type="nucleotide sequence ID" value="XM_005773009.1"/>
</dbReference>
<dbReference type="PANTHER" id="PTHR10579">
    <property type="entry name" value="CALCIUM-ACTIVATED CHLORIDE CHANNEL REGULATOR"/>
    <property type="match status" value="1"/>
</dbReference>
<reference evidence="5" key="1">
    <citation type="journal article" date="2013" name="Nature">
        <title>Pan genome of the phytoplankton Emiliania underpins its global distribution.</title>
        <authorList>
            <person name="Read B.A."/>
            <person name="Kegel J."/>
            <person name="Klute M.J."/>
            <person name="Kuo A."/>
            <person name="Lefebvre S.C."/>
            <person name="Maumus F."/>
            <person name="Mayer C."/>
            <person name="Miller J."/>
            <person name="Monier A."/>
            <person name="Salamov A."/>
            <person name="Young J."/>
            <person name="Aguilar M."/>
            <person name="Claverie J.M."/>
            <person name="Frickenhaus S."/>
            <person name="Gonzalez K."/>
            <person name="Herman E.K."/>
            <person name="Lin Y.C."/>
            <person name="Napier J."/>
            <person name="Ogata H."/>
            <person name="Sarno A.F."/>
            <person name="Shmutz J."/>
            <person name="Schroeder D."/>
            <person name="de Vargas C."/>
            <person name="Verret F."/>
            <person name="von Dassow P."/>
            <person name="Valentin K."/>
            <person name="Van de Peer Y."/>
            <person name="Wheeler G."/>
            <person name="Dacks J.B."/>
            <person name="Delwiche C.F."/>
            <person name="Dyhrman S.T."/>
            <person name="Glockner G."/>
            <person name="John U."/>
            <person name="Richards T."/>
            <person name="Worden A.Z."/>
            <person name="Zhang X."/>
            <person name="Grigoriev I.V."/>
            <person name="Allen A.E."/>
            <person name="Bidle K."/>
            <person name="Borodovsky M."/>
            <person name="Bowler C."/>
            <person name="Brownlee C."/>
            <person name="Cock J.M."/>
            <person name="Elias M."/>
            <person name="Gladyshev V.N."/>
            <person name="Groth M."/>
            <person name="Guda C."/>
            <person name="Hadaegh A."/>
            <person name="Iglesias-Rodriguez M.D."/>
            <person name="Jenkins J."/>
            <person name="Jones B.M."/>
            <person name="Lawson T."/>
            <person name="Leese F."/>
            <person name="Lindquist E."/>
            <person name="Lobanov A."/>
            <person name="Lomsadze A."/>
            <person name="Malik S.B."/>
            <person name="Marsh M.E."/>
            <person name="Mackinder L."/>
            <person name="Mock T."/>
            <person name="Mueller-Roeber B."/>
            <person name="Pagarete A."/>
            <person name="Parker M."/>
            <person name="Probert I."/>
            <person name="Quesneville H."/>
            <person name="Raines C."/>
            <person name="Rensing S.A."/>
            <person name="Riano-Pachon D.M."/>
            <person name="Richier S."/>
            <person name="Rokitta S."/>
            <person name="Shiraiwa Y."/>
            <person name="Soanes D.M."/>
            <person name="van der Giezen M."/>
            <person name="Wahlund T.M."/>
            <person name="Williams B."/>
            <person name="Wilson W."/>
            <person name="Wolfe G."/>
            <person name="Wurch L.L."/>
        </authorList>
    </citation>
    <scope>NUCLEOTIDE SEQUENCE</scope>
</reference>
<dbReference type="InterPro" id="IPR036305">
    <property type="entry name" value="RGS_sf"/>
</dbReference>
<dbReference type="STRING" id="2903.R1CDW9"/>
<protein>
    <recommendedName>
        <fullName evidence="6">VWFA domain-containing protein</fullName>
    </recommendedName>
</protein>
<accession>A0A0D3JAV2</accession>
<dbReference type="InterPro" id="IPR051266">
    <property type="entry name" value="CLCR"/>
</dbReference>
<evidence type="ECO:0000313" key="4">
    <source>
        <dbReference type="EnsemblProtists" id="EOD20637"/>
    </source>
</evidence>
<proteinExistence type="predicted"/>
<organism evidence="4 5">
    <name type="scientific">Emiliania huxleyi (strain CCMP1516)</name>
    <dbReference type="NCBI Taxonomy" id="280463"/>
    <lineage>
        <taxon>Eukaryota</taxon>
        <taxon>Haptista</taxon>
        <taxon>Haptophyta</taxon>
        <taxon>Prymnesiophyceae</taxon>
        <taxon>Isochrysidales</taxon>
        <taxon>Noelaerhabdaceae</taxon>
        <taxon>Emiliania</taxon>
    </lineage>
</organism>
<sequence length="589" mass="63280">MSAADGMGNLFARPNATIPTVARPDATIPTGVPVAVAESVSTAADVTAMPQLQLHVTAEKGAVAASAERMLAMCSIKAPPALDDVKRPPIDLVACIDRSGSMHGEKMSLMKKTLELLVKRAGLKGDDRISLVTFDSNIRLDLPLTSMDESGRNKADGVIKGLHPGSTTNLSGGALQAIEVLERSGASKEGRTRAVMLFTDGMANEGLRDPAQLTRAVAGAIATASAKCGGPISLYTFGFGADHNEACLRNLATGSGSSGLYYYIKTPDDIPTAFADALGGLTSVVAQNVKLSLDAVGTGVSVKRVLGSTSYLKSFTEAELSNENVAFMVRVREFEAAVTAGDAQARALGDTIFDSHIKAGAPEEMAVTARLREQLKQALKQWKEGTSSTAEVSVSGLLASTYQTVYRNVSFDVLPRFLASEHAIEMAKLHPSKAMLYEPSREVFERSIDEDWDDWPPLWLPAPEYFERYMSLASGWPTEETSQRAARLVKLHRKTMAKLCGEAELKGIQRQVGEAPLELFDTARLSALNAIQPSWALFLDTEDGGEYVKSAGITERVTKERHPPAFVAQSRKSDDPNAESDEYDYTAGW</sequence>
<dbReference type="InterPro" id="IPR036465">
    <property type="entry name" value="vWFA_dom_sf"/>
</dbReference>
<dbReference type="SUPFAM" id="SSF53300">
    <property type="entry name" value="vWA-like"/>
    <property type="match status" value="1"/>
</dbReference>
<dbReference type="Gene3D" id="3.40.50.410">
    <property type="entry name" value="von Willebrand factor, type A domain"/>
    <property type="match status" value="1"/>
</dbReference>
<feature type="domain" description="VWFA" evidence="3">
    <location>
        <begin position="91"/>
        <end position="278"/>
    </location>
</feature>
<dbReference type="Gene3D" id="1.10.167.10">
    <property type="entry name" value="Regulator of G-protein Signalling 4, domain 2"/>
    <property type="match status" value="1"/>
</dbReference>
<dbReference type="InterPro" id="IPR016137">
    <property type="entry name" value="RGS"/>
</dbReference>
<feature type="compositionally biased region" description="Acidic residues" evidence="1">
    <location>
        <begin position="576"/>
        <end position="589"/>
    </location>
</feature>
<evidence type="ECO:0000259" key="3">
    <source>
        <dbReference type="PROSITE" id="PS50234"/>
    </source>
</evidence>
<feature type="region of interest" description="Disordered" evidence="1">
    <location>
        <begin position="558"/>
        <end position="589"/>
    </location>
</feature>
<dbReference type="HOGENOM" id="CLU_463404_0_0_1"/>
<dbReference type="Pfam" id="PF00092">
    <property type="entry name" value="VWA"/>
    <property type="match status" value="1"/>
</dbReference>
<dbReference type="PaxDb" id="2903-EOD20637"/>
<dbReference type="Proteomes" id="UP000013827">
    <property type="component" value="Unassembled WGS sequence"/>
</dbReference>
<evidence type="ECO:0008006" key="6">
    <source>
        <dbReference type="Google" id="ProtNLM"/>
    </source>
</evidence>
<dbReference type="PROSITE" id="PS50234">
    <property type="entry name" value="VWFA"/>
    <property type="match status" value="1"/>
</dbReference>
<dbReference type="SMART" id="SM00327">
    <property type="entry name" value="VWA"/>
    <property type="match status" value="1"/>
</dbReference>
<dbReference type="GeneID" id="17266181"/>
<dbReference type="InterPro" id="IPR044926">
    <property type="entry name" value="RGS_subdomain_2"/>
</dbReference>
<feature type="domain" description="RGS" evidence="2">
    <location>
        <begin position="311"/>
        <end position="421"/>
    </location>
</feature>
<evidence type="ECO:0000259" key="2">
    <source>
        <dbReference type="PROSITE" id="PS50132"/>
    </source>
</evidence>
<dbReference type="KEGG" id="ehx:EMIHUDRAFT_469945"/>
<keyword evidence="5" id="KW-1185">Reference proteome</keyword>
<dbReference type="SUPFAM" id="SSF48097">
    <property type="entry name" value="Regulator of G-protein signaling, RGS"/>
    <property type="match status" value="1"/>
</dbReference>
<evidence type="ECO:0000313" key="5">
    <source>
        <dbReference type="Proteomes" id="UP000013827"/>
    </source>
</evidence>
<reference evidence="4" key="2">
    <citation type="submission" date="2024-10" db="UniProtKB">
        <authorList>
            <consortium name="EnsemblProtists"/>
        </authorList>
    </citation>
    <scope>IDENTIFICATION</scope>
</reference>
<dbReference type="InterPro" id="IPR002035">
    <property type="entry name" value="VWF_A"/>
</dbReference>
<dbReference type="AlphaFoldDB" id="A0A0D3JAV2"/>
<name>A0A0D3JAV2_EMIH1</name>
<dbReference type="eggNOG" id="ENOG502RXR2">
    <property type="taxonomic scope" value="Eukaryota"/>
</dbReference>
<evidence type="ECO:0000256" key="1">
    <source>
        <dbReference type="SAM" id="MobiDB-lite"/>
    </source>
</evidence>
<dbReference type="Pfam" id="PF00615">
    <property type="entry name" value="RGS"/>
    <property type="match status" value="1"/>
</dbReference>
<dbReference type="PROSITE" id="PS50132">
    <property type="entry name" value="RGS"/>
    <property type="match status" value="1"/>
</dbReference>
<dbReference type="EnsemblProtists" id="EOD20637">
    <property type="protein sequence ID" value="EOD20637"/>
    <property type="gene ID" value="EMIHUDRAFT_469945"/>
</dbReference>